<dbReference type="RefSeq" id="WP_117351253.1">
    <property type="nucleotide sequence ID" value="NZ_CP020083.1"/>
</dbReference>
<reference evidence="3 4" key="1">
    <citation type="submission" date="2017-03" db="EMBL/GenBank/DDBJ databases">
        <title>Complete genome sequence of Blastomonas fulva degrading microcsystin LR.</title>
        <authorList>
            <person name="Lee H.-g."/>
            <person name="Jin L."/>
            <person name="oh H.-M."/>
        </authorList>
    </citation>
    <scope>NUCLEOTIDE SEQUENCE [LARGE SCALE GENOMIC DNA]</scope>
    <source>
        <strain evidence="3 4">T2</strain>
    </source>
</reference>
<dbReference type="Pfam" id="PF00144">
    <property type="entry name" value="Beta-lactamase"/>
    <property type="match status" value="1"/>
</dbReference>
<dbReference type="InterPro" id="IPR012338">
    <property type="entry name" value="Beta-lactam/transpept-like"/>
</dbReference>
<feature type="domain" description="Beta-lactamase-related" evidence="2">
    <location>
        <begin position="43"/>
        <end position="312"/>
    </location>
</feature>
<feature type="signal peptide" evidence="1">
    <location>
        <begin position="1"/>
        <end position="28"/>
    </location>
</feature>
<dbReference type="PANTHER" id="PTHR43283:SF7">
    <property type="entry name" value="BETA-LACTAMASE-RELATED DOMAIN-CONTAINING PROTEIN"/>
    <property type="match status" value="1"/>
</dbReference>
<gene>
    <name evidence="3" type="ORF">B5J99_01495</name>
</gene>
<dbReference type="EMBL" id="CP020083">
    <property type="protein sequence ID" value="ASR50307.1"/>
    <property type="molecule type" value="Genomic_DNA"/>
</dbReference>
<dbReference type="InterPro" id="IPR001466">
    <property type="entry name" value="Beta-lactam-related"/>
</dbReference>
<protein>
    <recommendedName>
        <fullName evidence="2">Beta-lactamase-related domain-containing protein</fullName>
    </recommendedName>
</protein>
<accession>A0ABM6M2Z0</accession>
<keyword evidence="1" id="KW-0732">Signal</keyword>
<dbReference type="Gene3D" id="3.40.710.10">
    <property type="entry name" value="DD-peptidase/beta-lactamase superfamily"/>
    <property type="match status" value="1"/>
</dbReference>
<evidence type="ECO:0000313" key="3">
    <source>
        <dbReference type="EMBL" id="ASR50307.1"/>
    </source>
</evidence>
<dbReference type="InterPro" id="IPR050789">
    <property type="entry name" value="Diverse_Enzym_Activities"/>
</dbReference>
<evidence type="ECO:0000256" key="1">
    <source>
        <dbReference type="SAM" id="SignalP"/>
    </source>
</evidence>
<keyword evidence="4" id="KW-1185">Reference proteome</keyword>
<proteinExistence type="predicted"/>
<dbReference type="PANTHER" id="PTHR43283">
    <property type="entry name" value="BETA-LACTAMASE-RELATED"/>
    <property type="match status" value="1"/>
</dbReference>
<feature type="chain" id="PRO_5045981937" description="Beta-lactamase-related domain-containing protein" evidence="1">
    <location>
        <begin position="29"/>
        <end position="342"/>
    </location>
</feature>
<sequence>MMQFPMMRQWRAMALVTAAWLVPHGAAASAQTLPGCDAAIAYSQARDGVAVLVLEDGRIACASAGVDVSHELWSGTKSLIGLVAAAAVQDGLLTLDEAAAATITEWRDVPQKNAITIRHLLSMTSGHPSAVGRPQGYAASLDVPLTQAPGTAFQYGPTPLQIFGEILKRKLSAGGQDADPRAYAERRLLQPLGVTVADWRNGPDGQPLMPQGAVMSAKQWARLGEFVRAGGVQNGKPLVDGATLRALFDGSTPNPAYGLTWWLPRATPAKDAVTAATDITQAGGELPQDMVLAAGAGDQRLYVIPSRKLTIVRQARLNMANVLSGKASGWSDRQFLGLLLGS</sequence>
<dbReference type="Proteomes" id="UP000258016">
    <property type="component" value="Chromosome"/>
</dbReference>
<name>A0ABM6M2Z0_9SPHN</name>
<dbReference type="GeneID" id="303484243"/>
<evidence type="ECO:0000313" key="4">
    <source>
        <dbReference type="Proteomes" id="UP000258016"/>
    </source>
</evidence>
<evidence type="ECO:0000259" key="2">
    <source>
        <dbReference type="Pfam" id="PF00144"/>
    </source>
</evidence>
<dbReference type="SUPFAM" id="SSF56601">
    <property type="entry name" value="beta-lactamase/transpeptidase-like"/>
    <property type="match status" value="1"/>
</dbReference>
<organism evidence="3 4">
    <name type="scientific">Blastomonas fulva</name>
    <dbReference type="NCBI Taxonomy" id="1550728"/>
    <lineage>
        <taxon>Bacteria</taxon>
        <taxon>Pseudomonadati</taxon>
        <taxon>Pseudomonadota</taxon>
        <taxon>Alphaproteobacteria</taxon>
        <taxon>Sphingomonadales</taxon>
        <taxon>Sphingomonadaceae</taxon>
        <taxon>Blastomonas</taxon>
    </lineage>
</organism>